<feature type="non-terminal residue" evidence="1">
    <location>
        <position position="31"/>
    </location>
</feature>
<dbReference type="AlphaFoldDB" id="A0A382P9U4"/>
<protein>
    <submittedName>
        <fullName evidence="1">Uncharacterized protein</fullName>
    </submittedName>
</protein>
<dbReference type="EMBL" id="UINC01105574">
    <property type="protein sequence ID" value="SVC69607.1"/>
    <property type="molecule type" value="Genomic_DNA"/>
</dbReference>
<sequence>MFSFNGWADDITVEHFSSEQTMKQDFPFSDA</sequence>
<organism evidence="1">
    <name type="scientific">marine metagenome</name>
    <dbReference type="NCBI Taxonomy" id="408172"/>
    <lineage>
        <taxon>unclassified sequences</taxon>
        <taxon>metagenomes</taxon>
        <taxon>ecological metagenomes</taxon>
    </lineage>
</organism>
<proteinExistence type="predicted"/>
<name>A0A382P9U4_9ZZZZ</name>
<evidence type="ECO:0000313" key="1">
    <source>
        <dbReference type="EMBL" id="SVC69607.1"/>
    </source>
</evidence>
<accession>A0A382P9U4</accession>
<reference evidence="1" key="1">
    <citation type="submission" date="2018-05" db="EMBL/GenBank/DDBJ databases">
        <authorList>
            <person name="Lanie J.A."/>
            <person name="Ng W.-L."/>
            <person name="Kazmierczak K.M."/>
            <person name="Andrzejewski T.M."/>
            <person name="Davidsen T.M."/>
            <person name="Wayne K.J."/>
            <person name="Tettelin H."/>
            <person name="Glass J.I."/>
            <person name="Rusch D."/>
            <person name="Podicherti R."/>
            <person name="Tsui H.-C.T."/>
            <person name="Winkler M.E."/>
        </authorList>
    </citation>
    <scope>NUCLEOTIDE SEQUENCE</scope>
</reference>
<gene>
    <name evidence="1" type="ORF">METZ01_LOCUS322461</name>
</gene>